<dbReference type="AlphaFoldDB" id="H2YE08"/>
<dbReference type="Ensembl" id="ENSCSAVT00000003611.1">
    <property type="protein sequence ID" value="ENSCSAVP00000003556.1"/>
    <property type="gene ID" value="ENSCSAVG00000002113.1"/>
</dbReference>
<protein>
    <recommendedName>
        <fullName evidence="2">Chitin-binding type-4 domain-containing protein</fullName>
    </recommendedName>
</protein>
<evidence type="ECO:0000259" key="2">
    <source>
        <dbReference type="Pfam" id="PF03067"/>
    </source>
</evidence>
<feature type="domain" description="Chitin-binding type-4" evidence="2">
    <location>
        <begin position="2"/>
        <end position="153"/>
    </location>
</feature>
<dbReference type="HOGENOM" id="CLU_1126683_0_0_1"/>
<dbReference type="GeneTree" id="ENSGT00530000064554"/>
<dbReference type="Proteomes" id="UP000007875">
    <property type="component" value="Unassembled WGS sequence"/>
</dbReference>
<sequence length="247" mass="26774">QIDNGGKCGICGDSYTAAVKENEAGGKYALGIITRNYRPGSTIAVEVEITAEHKGYFEFRLCPWNNVGLPVTQECLDQRLLSFADGQTKWYLPEQPELAKGVHELRIQLPSDVTCDQCLLQWRYRTGNSWGYEDSKQGLGLGQQEEFYGCSDVAIKGDLPFPSTLAPTSISTSPAIISEGPATNIAETTTTAKPTSSSSFAPPTTSAEIETEVPTLATPPDCSQVAPGKLFFRDCTSFYICAHAFLP</sequence>
<organism evidence="3 4">
    <name type="scientific">Ciona savignyi</name>
    <name type="common">Pacific transparent sea squirt</name>
    <dbReference type="NCBI Taxonomy" id="51511"/>
    <lineage>
        <taxon>Eukaryota</taxon>
        <taxon>Metazoa</taxon>
        <taxon>Chordata</taxon>
        <taxon>Tunicata</taxon>
        <taxon>Ascidiacea</taxon>
        <taxon>Phlebobranchia</taxon>
        <taxon>Cionidae</taxon>
        <taxon>Ciona</taxon>
    </lineage>
</organism>
<evidence type="ECO:0000313" key="3">
    <source>
        <dbReference type="Ensembl" id="ENSCSAVP00000003556.1"/>
    </source>
</evidence>
<feature type="compositionally biased region" description="Low complexity" evidence="1">
    <location>
        <begin position="189"/>
        <end position="207"/>
    </location>
</feature>
<reference evidence="3" key="2">
    <citation type="submission" date="2025-08" db="UniProtKB">
        <authorList>
            <consortium name="Ensembl"/>
        </authorList>
    </citation>
    <scope>IDENTIFICATION</scope>
</reference>
<dbReference type="PANTHER" id="PTHR21113:SF4">
    <property type="entry name" value="CHITIN-BINDING TYPE-4 DOMAIN-CONTAINING PROTEIN"/>
    <property type="match status" value="1"/>
</dbReference>
<feature type="region of interest" description="Disordered" evidence="1">
    <location>
        <begin position="189"/>
        <end position="209"/>
    </location>
</feature>
<proteinExistence type="predicted"/>
<dbReference type="InterPro" id="IPR004302">
    <property type="entry name" value="Cellulose/chitin-bd_N"/>
</dbReference>
<dbReference type="Pfam" id="PF03067">
    <property type="entry name" value="LPMO_10"/>
    <property type="match status" value="1"/>
</dbReference>
<name>H2YE08_CIOSA</name>
<keyword evidence="4" id="KW-1185">Reference proteome</keyword>
<reference evidence="4" key="1">
    <citation type="submission" date="2003-08" db="EMBL/GenBank/DDBJ databases">
        <authorList>
            <person name="Birren B."/>
            <person name="Nusbaum C."/>
            <person name="Abebe A."/>
            <person name="Abouelleil A."/>
            <person name="Adekoya E."/>
            <person name="Ait-zahra M."/>
            <person name="Allen N."/>
            <person name="Allen T."/>
            <person name="An P."/>
            <person name="Anderson M."/>
            <person name="Anderson S."/>
            <person name="Arachchi H."/>
            <person name="Armbruster J."/>
            <person name="Bachantsang P."/>
            <person name="Baldwin J."/>
            <person name="Barry A."/>
            <person name="Bayul T."/>
            <person name="Blitshsteyn B."/>
            <person name="Bloom T."/>
            <person name="Blye J."/>
            <person name="Boguslavskiy L."/>
            <person name="Borowsky M."/>
            <person name="Boukhgalter B."/>
            <person name="Brunache A."/>
            <person name="Butler J."/>
            <person name="Calixte N."/>
            <person name="Calvo S."/>
            <person name="Camarata J."/>
            <person name="Campo K."/>
            <person name="Chang J."/>
            <person name="Cheshatsang Y."/>
            <person name="Citroen M."/>
            <person name="Collymore A."/>
            <person name="Considine T."/>
            <person name="Cook A."/>
            <person name="Cooke P."/>
            <person name="Corum B."/>
            <person name="Cuomo C."/>
            <person name="David R."/>
            <person name="Dawoe T."/>
            <person name="Degray S."/>
            <person name="Dodge S."/>
            <person name="Dooley K."/>
            <person name="Dorje P."/>
            <person name="Dorjee K."/>
            <person name="Dorris L."/>
            <person name="Duffey N."/>
            <person name="Dupes A."/>
            <person name="Elkins T."/>
            <person name="Engels R."/>
            <person name="Erickson J."/>
            <person name="Farina A."/>
            <person name="Faro S."/>
            <person name="Ferreira P."/>
            <person name="Fischer H."/>
            <person name="Fitzgerald M."/>
            <person name="Foley K."/>
            <person name="Gage D."/>
            <person name="Galagan J."/>
            <person name="Gearin G."/>
            <person name="Gnerre S."/>
            <person name="Gnirke A."/>
            <person name="Goyette A."/>
            <person name="Graham J."/>
            <person name="Grandbois E."/>
            <person name="Gyaltsen K."/>
            <person name="Hafez N."/>
            <person name="Hagopian D."/>
            <person name="Hagos B."/>
            <person name="Hall J."/>
            <person name="Hatcher B."/>
            <person name="Heller A."/>
            <person name="Higgins H."/>
            <person name="Honan T."/>
            <person name="Horn A."/>
            <person name="Houde N."/>
            <person name="Hughes L."/>
            <person name="Hulme W."/>
            <person name="Husby E."/>
            <person name="Iliev I."/>
            <person name="Jaffe D."/>
            <person name="Jones C."/>
            <person name="Kamal M."/>
            <person name="Kamat A."/>
            <person name="Kamvysselis M."/>
            <person name="Karlsson E."/>
            <person name="Kells C."/>
            <person name="Kieu A."/>
            <person name="Kisner P."/>
            <person name="Kodira C."/>
            <person name="Kulbokas E."/>
            <person name="Labutti K."/>
            <person name="Lama D."/>
            <person name="Landers T."/>
            <person name="Leger J."/>
            <person name="Levine S."/>
            <person name="Lewis D."/>
            <person name="Lewis T."/>
            <person name="Lindblad-toh K."/>
            <person name="Liu X."/>
            <person name="Lokyitsang T."/>
            <person name="Lokyitsang Y."/>
            <person name="Lucien O."/>
            <person name="Lui A."/>
            <person name="Ma L.J."/>
            <person name="Mabbitt R."/>
            <person name="Macdonald J."/>
            <person name="Maclean C."/>
            <person name="Major J."/>
            <person name="Manning J."/>
            <person name="Marabella R."/>
            <person name="Maru K."/>
            <person name="Matthews C."/>
            <person name="Mauceli E."/>
            <person name="Mccarthy M."/>
            <person name="Mcdonough S."/>
            <person name="Mcghee T."/>
            <person name="Meldrim J."/>
            <person name="Meneus L."/>
            <person name="Mesirov J."/>
            <person name="Mihalev A."/>
            <person name="Mihova T."/>
            <person name="Mikkelsen T."/>
            <person name="Mlenga V."/>
            <person name="Moru K."/>
            <person name="Mozes J."/>
            <person name="Mulrain L."/>
            <person name="Munson G."/>
            <person name="Naylor J."/>
            <person name="Newes C."/>
            <person name="Nguyen C."/>
            <person name="Nguyen N."/>
            <person name="Nguyen T."/>
            <person name="Nicol R."/>
            <person name="Nielsen C."/>
            <person name="Nizzari M."/>
            <person name="Norbu C."/>
            <person name="Norbu N."/>
            <person name="O'donnell P."/>
            <person name="Okoawo O."/>
            <person name="O'leary S."/>
            <person name="Omotosho B."/>
            <person name="O'neill K."/>
            <person name="Osman S."/>
            <person name="Parker S."/>
            <person name="Perrin D."/>
            <person name="Phunkhang P."/>
            <person name="Piqani B."/>
            <person name="Purcell S."/>
            <person name="Rachupka T."/>
            <person name="Ramasamy U."/>
            <person name="Rameau R."/>
            <person name="Ray V."/>
            <person name="Raymond C."/>
            <person name="Retta R."/>
            <person name="Richardson S."/>
            <person name="Rise C."/>
            <person name="Rodriguez J."/>
            <person name="Rogers J."/>
            <person name="Rogov P."/>
            <person name="Rutman M."/>
            <person name="Schupbach R."/>
            <person name="Seaman C."/>
            <person name="Settipalli S."/>
            <person name="Sharpe T."/>
            <person name="Sheridan J."/>
            <person name="Sherpa N."/>
            <person name="Shi J."/>
            <person name="Smirnov S."/>
            <person name="Smith C."/>
            <person name="Sougnez C."/>
            <person name="Spencer B."/>
            <person name="Stalker J."/>
            <person name="Stange-thomann N."/>
            <person name="Stavropoulos S."/>
            <person name="Stetson K."/>
            <person name="Stone C."/>
            <person name="Stone S."/>
            <person name="Stubbs M."/>
            <person name="Talamas J."/>
            <person name="Tchuinga P."/>
            <person name="Tenzing P."/>
            <person name="Tesfaye S."/>
            <person name="Theodore J."/>
            <person name="Thoulutsang Y."/>
            <person name="Topham K."/>
            <person name="Towey S."/>
            <person name="Tsamla T."/>
            <person name="Tsomo N."/>
            <person name="Vallee D."/>
            <person name="Vassiliev H."/>
            <person name="Venkataraman V."/>
            <person name="Vinson J."/>
            <person name="Vo A."/>
            <person name="Wade C."/>
            <person name="Wang S."/>
            <person name="Wangchuk T."/>
            <person name="Wangdi T."/>
            <person name="Whittaker C."/>
            <person name="Wilkinson J."/>
            <person name="Wu Y."/>
            <person name="Wyman D."/>
            <person name="Yadav S."/>
            <person name="Yang S."/>
            <person name="Yang X."/>
            <person name="Yeager S."/>
            <person name="Yee E."/>
            <person name="Young G."/>
            <person name="Zainoun J."/>
            <person name="Zembeck L."/>
            <person name="Zimmer A."/>
            <person name="Zody M."/>
            <person name="Lander E."/>
        </authorList>
    </citation>
    <scope>NUCLEOTIDE SEQUENCE [LARGE SCALE GENOMIC DNA]</scope>
</reference>
<evidence type="ECO:0000256" key="1">
    <source>
        <dbReference type="SAM" id="MobiDB-lite"/>
    </source>
</evidence>
<reference evidence="3" key="3">
    <citation type="submission" date="2025-09" db="UniProtKB">
        <authorList>
            <consortium name="Ensembl"/>
        </authorList>
    </citation>
    <scope>IDENTIFICATION</scope>
</reference>
<accession>H2YE08</accession>
<dbReference type="PANTHER" id="PTHR21113">
    <property type="entry name" value="AGAP001705-PA"/>
    <property type="match status" value="1"/>
</dbReference>
<evidence type="ECO:0000313" key="4">
    <source>
        <dbReference type="Proteomes" id="UP000007875"/>
    </source>
</evidence>